<dbReference type="GO" id="GO:0005886">
    <property type="term" value="C:plasma membrane"/>
    <property type="evidence" value="ECO:0007669"/>
    <property type="project" value="UniProtKB-SubCell"/>
</dbReference>
<evidence type="ECO:0000256" key="1">
    <source>
        <dbReference type="ARBA" id="ARBA00004429"/>
    </source>
</evidence>
<dbReference type="PANTHER" id="PTHR35011:SF2">
    <property type="entry name" value="2,3-DIKETO-L-GULONATE TRAP TRANSPORTER SMALL PERMEASE PROTEIN YIAM"/>
    <property type="match status" value="1"/>
</dbReference>
<feature type="domain" description="Tripartite ATP-independent periplasmic transporters DctQ component" evidence="10">
    <location>
        <begin position="66"/>
        <end position="184"/>
    </location>
</feature>
<evidence type="ECO:0000313" key="12">
    <source>
        <dbReference type="Proteomes" id="UP000537862"/>
    </source>
</evidence>
<evidence type="ECO:0000256" key="5">
    <source>
        <dbReference type="ARBA" id="ARBA00022692"/>
    </source>
</evidence>
<dbReference type="Pfam" id="PF04290">
    <property type="entry name" value="DctQ"/>
    <property type="match status" value="1"/>
</dbReference>
<comment type="subcellular location">
    <subcellularLocation>
        <location evidence="1 9">Cell inner membrane</location>
        <topology evidence="1 9">Multi-pass membrane protein</topology>
    </subcellularLocation>
</comment>
<evidence type="ECO:0000256" key="3">
    <source>
        <dbReference type="ARBA" id="ARBA00022475"/>
    </source>
</evidence>
<dbReference type="PANTHER" id="PTHR35011">
    <property type="entry name" value="2,3-DIKETO-L-GULONATE TRAP TRANSPORTER SMALL PERMEASE PROTEIN YIAM"/>
    <property type="match status" value="1"/>
</dbReference>
<keyword evidence="6 9" id="KW-1133">Transmembrane helix</keyword>
<feature type="transmembrane region" description="Helical" evidence="9">
    <location>
        <begin position="157"/>
        <end position="176"/>
    </location>
</feature>
<evidence type="ECO:0000256" key="6">
    <source>
        <dbReference type="ARBA" id="ARBA00022989"/>
    </source>
</evidence>
<proteinExistence type="inferred from homology"/>
<feature type="transmembrane region" description="Helical" evidence="9">
    <location>
        <begin position="78"/>
        <end position="103"/>
    </location>
</feature>
<evidence type="ECO:0000313" key="11">
    <source>
        <dbReference type="EMBL" id="NOL50732.1"/>
    </source>
</evidence>
<dbReference type="GO" id="GO:0015740">
    <property type="term" value="P:C4-dicarboxylate transport"/>
    <property type="evidence" value="ECO:0007669"/>
    <property type="project" value="TreeGrafter"/>
</dbReference>
<gene>
    <name evidence="11" type="ORF">HKX39_00880</name>
</gene>
<keyword evidence="3" id="KW-1003">Cell membrane</keyword>
<dbReference type="AlphaFoldDB" id="A0A849P4J3"/>
<evidence type="ECO:0000256" key="8">
    <source>
        <dbReference type="ARBA" id="ARBA00038436"/>
    </source>
</evidence>
<comment type="function">
    <text evidence="9">Part of the tripartite ATP-independent periplasmic (TRAP) transport system.</text>
</comment>
<evidence type="ECO:0000259" key="10">
    <source>
        <dbReference type="Pfam" id="PF04290"/>
    </source>
</evidence>
<evidence type="ECO:0000256" key="7">
    <source>
        <dbReference type="ARBA" id="ARBA00023136"/>
    </source>
</evidence>
<dbReference type="RefSeq" id="WP_171679429.1">
    <property type="nucleotide sequence ID" value="NZ_JABGBN010000001.1"/>
</dbReference>
<comment type="subunit">
    <text evidence="9">The complex comprises the extracytoplasmic solute receptor protein and the two transmembrane proteins.</text>
</comment>
<keyword evidence="5 9" id="KW-0812">Transmembrane</keyword>
<dbReference type="InterPro" id="IPR007387">
    <property type="entry name" value="TRAP_DctQ"/>
</dbReference>
<dbReference type="GO" id="GO:0022857">
    <property type="term" value="F:transmembrane transporter activity"/>
    <property type="evidence" value="ECO:0007669"/>
    <property type="project" value="UniProtKB-UniRule"/>
</dbReference>
<feature type="transmembrane region" description="Helical" evidence="9">
    <location>
        <begin position="115"/>
        <end position="137"/>
    </location>
</feature>
<name>A0A849P4J3_9BURK</name>
<keyword evidence="12" id="KW-1185">Reference proteome</keyword>
<accession>A0A849P4J3</accession>
<reference evidence="11 12" key="1">
    <citation type="submission" date="2020-05" db="EMBL/GenBank/DDBJ databases">
        <authorList>
            <person name="Niu N."/>
        </authorList>
    </citation>
    <scope>NUCLEOTIDE SEQUENCE [LARGE SCALE GENOMIC DNA]</scope>
    <source>
        <strain evidence="11 12">3340-03</strain>
    </source>
</reference>
<keyword evidence="2 9" id="KW-0813">Transport</keyword>
<evidence type="ECO:0000256" key="2">
    <source>
        <dbReference type="ARBA" id="ARBA00022448"/>
    </source>
</evidence>
<evidence type="ECO:0000256" key="4">
    <source>
        <dbReference type="ARBA" id="ARBA00022519"/>
    </source>
</evidence>
<dbReference type="Proteomes" id="UP000537862">
    <property type="component" value="Unassembled WGS sequence"/>
</dbReference>
<feature type="transmembrane region" description="Helical" evidence="9">
    <location>
        <begin position="14"/>
        <end position="33"/>
    </location>
</feature>
<organism evidence="11 12">
    <name type="scientific">Pelistega suis</name>
    <dbReference type="NCBI Taxonomy" id="1631957"/>
    <lineage>
        <taxon>Bacteria</taxon>
        <taxon>Pseudomonadati</taxon>
        <taxon>Pseudomonadota</taxon>
        <taxon>Betaproteobacteria</taxon>
        <taxon>Burkholderiales</taxon>
        <taxon>Alcaligenaceae</taxon>
        <taxon>Pelistega</taxon>
    </lineage>
</organism>
<dbReference type="InterPro" id="IPR055348">
    <property type="entry name" value="DctQ"/>
</dbReference>
<comment type="caution">
    <text evidence="11">The sequence shown here is derived from an EMBL/GenBank/DDBJ whole genome shotgun (WGS) entry which is preliminary data.</text>
</comment>
<sequence>MKQLSLLWGKLEEILIILSLALMTIVTFVYVVLNNLYQPFLSLAESSETLRPILEPIAIFIMTMAMEMTWSVALTKLFFGALIFLGASYGVRTAGHIGIDIVLKQFSPKGRRMISIFACLLCIGFVSLIAYASFGWISAMHAADVGAEDLHAFHIKVWHIGLIIPVGFGMILIRFIEILIRLLRGQQTDLGLADEANDALKINEEHKE</sequence>
<protein>
    <recommendedName>
        <fullName evidence="9">TRAP transporter small permease protein</fullName>
    </recommendedName>
</protein>
<comment type="similarity">
    <text evidence="8 9">Belongs to the TRAP transporter small permease family.</text>
</comment>
<evidence type="ECO:0000256" key="9">
    <source>
        <dbReference type="RuleBase" id="RU369079"/>
    </source>
</evidence>
<keyword evidence="7 9" id="KW-0472">Membrane</keyword>
<keyword evidence="4 9" id="KW-0997">Cell inner membrane</keyword>
<dbReference type="EMBL" id="JABGBN010000001">
    <property type="protein sequence ID" value="NOL50732.1"/>
    <property type="molecule type" value="Genomic_DNA"/>
</dbReference>